<comment type="caution">
    <text evidence="2">The sequence shown here is derived from an EMBL/GenBank/DDBJ whole genome shotgun (WGS) entry which is preliminary data.</text>
</comment>
<evidence type="ECO:0000313" key="3">
    <source>
        <dbReference type="Proteomes" id="UP000438914"/>
    </source>
</evidence>
<dbReference type="Proteomes" id="UP000438914">
    <property type="component" value="Unassembled WGS sequence"/>
</dbReference>
<reference evidence="2 3" key="1">
    <citation type="submission" date="2019-08" db="EMBL/GenBank/DDBJ databases">
        <title>In-depth cultivation of the pig gut microbiome towards novel bacterial diversity and tailored functional studies.</title>
        <authorList>
            <person name="Wylensek D."/>
            <person name="Hitch T.C.A."/>
            <person name="Clavel T."/>
        </authorList>
    </citation>
    <scope>NUCLEOTIDE SEQUENCE [LARGE SCALE GENOMIC DNA]</scope>
    <source>
        <strain evidence="2 3">LKV-178-WT-2A</strain>
    </source>
</reference>
<dbReference type="InterPro" id="IPR001668">
    <property type="entry name" value="Mob_Pre"/>
</dbReference>
<dbReference type="GO" id="GO:0003677">
    <property type="term" value="F:DNA binding"/>
    <property type="evidence" value="ECO:0007669"/>
    <property type="project" value="InterPro"/>
</dbReference>
<feature type="coiled-coil region" evidence="1">
    <location>
        <begin position="236"/>
        <end position="354"/>
    </location>
</feature>
<keyword evidence="3" id="KW-1185">Reference proteome</keyword>
<evidence type="ECO:0000256" key="1">
    <source>
        <dbReference type="SAM" id="Coils"/>
    </source>
</evidence>
<gene>
    <name evidence="2" type="ORF">FYJ73_11305</name>
</gene>
<protein>
    <submittedName>
        <fullName evidence="2">Recombinase</fullName>
    </submittedName>
</protein>
<accession>A0A7K0KH22</accession>
<dbReference type="CDD" id="cd17242">
    <property type="entry name" value="MobM_relaxase"/>
    <property type="match status" value="1"/>
</dbReference>
<dbReference type="NCBIfam" id="NF041497">
    <property type="entry name" value="MobV"/>
    <property type="match status" value="1"/>
</dbReference>
<dbReference type="EMBL" id="VUNG01000032">
    <property type="protein sequence ID" value="MST85243.1"/>
    <property type="molecule type" value="Genomic_DNA"/>
</dbReference>
<name>A0A7K0KH22_9BACT</name>
<organism evidence="2 3">
    <name type="scientific">Hallella mizrahii</name>
    <dbReference type="NCBI Taxonomy" id="2606637"/>
    <lineage>
        <taxon>Bacteria</taxon>
        <taxon>Pseudomonadati</taxon>
        <taxon>Bacteroidota</taxon>
        <taxon>Bacteroidia</taxon>
        <taxon>Bacteroidales</taxon>
        <taxon>Prevotellaceae</taxon>
        <taxon>Hallella</taxon>
    </lineage>
</organism>
<sequence length="484" mass="54561">MAIQYQSLNFKGRKGMSAGQSREHQRAWSEKAWNMALAKGNFDRSREHLNFEIVGGKIQPIDKSKSIGQRLAENLAGRGIKDPNANLAEPRYRTIGDFVFSGSHDRMTELAFGKQPVVIKPGDNKENQAIHREPEIEQWAMDIYNFVCGKYGKENVISFYVHLDETTPHAHAAVVPVRNGKIDFKGVFVGKDKMEYSKHISALHDELSEVNKPWGLQRGTSLTNRESRGRQTFDYRRQLEHDSRQKEADLAEAEEQLSAASHNLKVAETRIKGLTSMIAHLEERKSYLEKDLAELRRKMNVTAGDRDALQKQIDEKLAAIAEVEASLADKNAKLEKAKEQLEEARVAKEDVQHSQTVLQQEVSKLSKAVYSSSGTLVKEQMLNMVIGEFKQIRESLPPEQLAAFNDSYLAYLADRGNEMLHCGVLLFAQLVNDATTFAEGHGGGSGGSDLKWGRDDNEDDRQWARRCVAMANRMMRPSGHGRKR</sequence>
<evidence type="ECO:0000313" key="2">
    <source>
        <dbReference type="EMBL" id="MST85243.1"/>
    </source>
</evidence>
<dbReference type="Gene3D" id="3.30.930.30">
    <property type="match status" value="1"/>
</dbReference>
<keyword evidence="1" id="KW-0175">Coiled coil</keyword>
<dbReference type="RefSeq" id="WP_154534829.1">
    <property type="nucleotide sequence ID" value="NZ_VUNG01000032.1"/>
</dbReference>
<dbReference type="AlphaFoldDB" id="A0A7K0KH22"/>
<dbReference type="GO" id="GO:0006310">
    <property type="term" value="P:DNA recombination"/>
    <property type="evidence" value="ECO:0007669"/>
    <property type="project" value="InterPro"/>
</dbReference>
<dbReference type="Pfam" id="PF01076">
    <property type="entry name" value="Mob_Pre"/>
    <property type="match status" value="1"/>
</dbReference>
<proteinExistence type="predicted"/>
<dbReference type="Gene3D" id="1.10.287.1490">
    <property type="match status" value="1"/>
</dbReference>
<dbReference type="SUPFAM" id="SSF57997">
    <property type="entry name" value="Tropomyosin"/>
    <property type="match status" value="1"/>
</dbReference>